<dbReference type="EMBL" id="VSIY01000006">
    <property type="protein sequence ID" value="TYB81392.1"/>
    <property type="molecule type" value="Genomic_DNA"/>
</dbReference>
<feature type="chain" id="PRO_5022973541" description="DUF4412 domain-containing protein" evidence="1">
    <location>
        <begin position="36"/>
        <end position="260"/>
    </location>
</feature>
<proteinExistence type="predicted"/>
<evidence type="ECO:0008006" key="4">
    <source>
        <dbReference type="Google" id="ProtNLM"/>
    </source>
</evidence>
<dbReference type="RefSeq" id="WP_148377786.1">
    <property type="nucleotide sequence ID" value="NZ_VSIY01000006.1"/>
</dbReference>
<evidence type="ECO:0000313" key="3">
    <source>
        <dbReference type="Proteomes" id="UP000322080"/>
    </source>
</evidence>
<sequence>MTLKTLTARAMGTLALTLSLALPLAAQTDAPPAYSATALHRLPDGTVNAGRVIKSGPDMRMEYTENGRDMVQIIRRAEGVMYLLDPAAHSFFEMRGAPSADPGGVGYLPPCQEGDPMLVCTFIGTEVASGITAEIWDIATPGAEGVTRILWDGARHRALRQTYPDGSQMKMTFKAMVELSGRTVEHWSIAATSPSQPPQSGEWFYDPELRVEIREVLPSGESRSLEDIAVGPVDPALFNVPEGWTRIEMPAPPIPPAGSN</sequence>
<dbReference type="AlphaFoldDB" id="A0A5D0RIV4"/>
<keyword evidence="3" id="KW-1185">Reference proteome</keyword>
<comment type="caution">
    <text evidence="2">The sequence shown here is derived from an EMBL/GenBank/DDBJ whole genome shotgun (WGS) entry which is preliminary data.</text>
</comment>
<keyword evidence="1" id="KW-0732">Signal</keyword>
<evidence type="ECO:0000313" key="2">
    <source>
        <dbReference type="EMBL" id="TYB81392.1"/>
    </source>
</evidence>
<accession>A0A5D0RIV4</accession>
<name>A0A5D0RIV4_9RHOB</name>
<evidence type="ECO:0000256" key="1">
    <source>
        <dbReference type="SAM" id="SignalP"/>
    </source>
</evidence>
<protein>
    <recommendedName>
        <fullName evidence="4">DUF4412 domain-containing protein</fullName>
    </recommendedName>
</protein>
<dbReference type="Proteomes" id="UP000322080">
    <property type="component" value="Unassembled WGS sequence"/>
</dbReference>
<feature type="signal peptide" evidence="1">
    <location>
        <begin position="1"/>
        <end position="35"/>
    </location>
</feature>
<reference evidence="2 3" key="1">
    <citation type="submission" date="2019-08" db="EMBL/GenBank/DDBJ databases">
        <title>Identification of a novel species of the genus Boseongicola.</title>
        <authorList>
            <person name="Zhang X.-Q."/>
        </authorList>
    </citation>
    <scope>NUCLEOTIDE SEQUENCE [LARGE SCALE GENOMIC DNA]</scope>
    <source>
        <strain evidence="2 3">HY14</strain>
    </source>
</reference>
<organism evidence="2 3">
    <name type="scientific">Maritimibacter fusiformis</name>
    <dbReference type="NCBI Taxonomy" id="2603819"/>
    <lineage>
        <taxon>Bacteria</taxon>
        <taxon>Pseudomonadati</taxon>
        <taxon>Pseudomonadota</taxon>
        <taxon>Alphaproteobacteria</taxon>
        <taxon>Rhodobacterales</taxon>
        <taxon>Roseobacteraceae</taxon>
        <taxon>Maritimibacter</taxon>
    </lineage>
</organism>
<gene>
    <name evidence="2" type="ORF">FVF75_09785</name>
</gene>